<evidence type="ECO:0000313" key="13">
    <source>
        <dbReference type="EMBL" id="SVD71554.1"/>
    </source>
</evidence>
<dbReference type="Pfam" id="PF03120">
    <property type="entry name" value="OB_DNA_ligase"/>
    <property type="match status" value="1"/>
</dbReference>
<dbReference type="InterPro" id="IPR003583">
    <property type="entry name" value="Hlx-hairpin-Hlx_DNA-bd_motif"/>
</dbReference>
<dbReference type="Gene3D" id="6.20.10.30">
    <property type="match status" value="1"/>
</dbReference>
<keyword evidence="9" id="KW-0520">NAD</keyword>
<dbReference type="SUPFAM" id="SSF47781">
    <property type="entry name" value="RuvA domain 2-like"/>
    <property type="match status" value="1"/>
</dbReference>
<dbReference type="InterPro" id="IPR041663">
    <property type="entry name" value="DisA/LigA_HHH"/>
</dbReference>
<proteinExistence type="predicted"/>
<evidence type="ECO:0000256" key="1">
    <source>
        <dbReference type="ARBA" id="ARBA00001946"/>
    </source>
</evidence>
<dbReference type="InterPro" id="IPR004149">
    <property type="entry name" value="Znf_DNAligase_C4"/>
</dbReference>
<keyword evidence="3" id="KW-0436">Ligase</keyword>
<dbReference type="InterPro" id="IPR004150">
    <property type="entry name" value="NAD_DNA_ligase_OB"/>
</dbReference>
<keyword evidence="10" id="KW-0234">DNA repair</keyword>
<protein>
    <recommendedName>
        <fullName evidence="14">NAD-dependent DNA ligase N-terminal domain-containing protein</fullName>
    </recommendedName>
</protein>
<dbReference type="InterPro" id="IPR010994">
    <property type="entry name" value="RuvA_2-like"/>
</dbReference>
<dbReference type="FunFam" id="1.10.150.20:FF:000007">
    <property type="entry name" value="DNA ligase"/>
    <property type="match status" value="1"/>
</dbReference>
<reference evidence="13" key="1">
    <citation type="submission" date="2018-05" db="EMBL/GenBank/DDBJ databases">
        <authorList>
            <person name="Lanie J.A."/>
            <person name="Ng W.-L."/>
            <person name="Kazmierczak K.M."/>
            <person name="Andrzejewski T.M."/>
            <person name="Davidsen T.M."/>
            <person name="Wayne K.J."/>
            <person name="Tettelin H."/>
            <person name="Glass J.I."/>
            <person name="Rusch D."/>
            <person name="Podicherti R."/>
            <person name="Tsui H.-C.T."/>
            <person name="Winkler M.E."/>
        </authorList>
    </citation>
    <scope>NUCLEOTIDE SEQUENCE</scope>
</reference>
<comment type="function">
    <text evidence="2">DNA ligase that catalyzes the formation of phosphodiester linkages between 5'-phosphoryl and 3'-hydroxyl groups in double-stranded DNA using NAD as a coenzyme and as the energy source for the reaction. It is essential for DNA replication and repair of damaged DNA.</text>
</comment>
<accession>A0A382XL35</accession>
<dbReference type="Pfam" id="PF14520">
    <property type="entry name" value="HHH_5"/>
    <property type="match status" value="1"/>
</dbReference>
<dbReference type="AlphaFoldDB" id="A0A382XL35"/>
<evidence type="ECO:0000256" key="2">
    <source>
        <dbReference type="ARBA" id="ARBA00004067"/>
    </source>
</evidence>
<keyword evidence="7" id="KW-0862">Zinc</keyword>
<dbReference type="Gene3D" id="2.40.50.140">
    <property type="entry name" value="Nucleic acid-binding proteins"/>
    <property type="match status" value="1"/>
</dbReference>
<dbReference type="EMBL" id="UINC01168497">
    <property type="protein sequence ID" value="SVD71554.1"/>
    <property type="molecule type" value="Genomic_DNA"/>
</dbReference>
<keyword evidence="4" id="KW-0235">DNA replication</keyword>
<evidence type="ECO:0000256" key="7">
    <source>
        <dbReference type="ARBA" id="ARBA00022833"/>
    </source>
</evidence>
<evidence type="ECO:0000256" key="3">
    <source>
        <dbReference type="ARBA" id="ARBA00022598"/>
    </source>
</evidence>
<dbReference type="Pfam" id="PF12826">
    <property type="entry name" value="HHH_2"/>
    <property type="match status" value="1"/>
</dbReference>
<organism evidence="13">
    <name type="scientific">marine metagenome</name>
    <dbReference type="NCBI Taxonomy" id="408172"/>
    <lineage>
        <taxon>unclassified sequences</taxon>
        <taxon>metagenomes</taxon>
        <taxon>ecological metagenomes</taxon>
    </lineage>
</organism>
<feature type="non-terminal residue" evidence="13">
    <location>
        <position position="1"/>
    </location>
</feature>
<evidence type="ECO:0000256" key="5">
    <source>
        <dbReference type="ARBA" id="ARBA00022723"/>
    </source>
</evidence>
<keyword evidence="6" id="KW-0227">DNA damage</keyword>
<keyword evidence="5" id="KW-0479">Metal-binding</keyword>
<name>A0A382XL35_9ZZZZ</name>
<evidence type="ECO:0000259" key="11">
    <source>
        <dbReference type="SMART" id="SM00278"/>
    </source>
</evidence>
<dbReference type="InterPro" id="IPR012340">
    <property type="entry name" value="NA-bd_OB-fold"/>
</dbReference>
<evidence type="ECO:0000256" key="4">
    <source>
        <dbReference type="ARBA" id="ARBA00022705"/>
    </source>
</evidence>
<dbReference type="GO" id="GO:0003911">
    <property type="term" value="F:DNA ligase (NAD+) activity"/>
    <property type="evidence" value="ECO:0007669"/>
    <property type="project" value="InterPro"/>
</dbReference>
<feature type="domain" description="Helix-hairpin-helix DNA-binding motif class 1" evidence="11">
    <location>
        <begin position="230"/>
        <end position="249"/>
    </location>
</feature>
<dbReference type="FunFam" id="2.40.50.140:FF:000012">
    <property type="entry name" value="DNA ligase"/>
    <property type="match status" value="1"/>
</dbReference>
<dbReference type="SUPFAM" id="SSF50249">
    <property type="entry name" value="Nucleic acid-binding proteins"/>
    <property type="match status" value="1"/>
</dbReference>
<gene>
    <name evidence="13" type="ORF">METZ01_LOCUS424408</name>
</gene>
<dbReference type="SMART" id="SM00532">
    <property type="entry name" value="LIGANc"/>
    <property type="match status" value="1"/>
</dbReference>
<dbReference type="SMART" id="SM00278">
    <property type="entry name" value="HhH1"/>
    <property type="match status" value="3"/>
</dbReference>
<sequence>KFAVRKSKTKLLDIGINVGPTGSLNPYAVLLPVDVNGVMVKRATLHNEDYINTKDLRIGDQVIVERAGDVIPKVVDSVVEERNGSEIPFKFPSVCPSCLYKVVRLEGESTVICLNVSCPARLERSIEHFVSKVAMDIQGMGPRIVRILIENNLINNLPDIFQLKINDLIILDGMGQKKAENLVKAINDSKTRPFSNFLVALGIPYLGIESAAILANHFAYMENLVKGTHDELLSLPSIGDKIAQSIIDYFANESNLGTVNALNELGVGIG</sequence>
<feature type="domain" description="Helix-hairpin-helix DNA-binding motif class 1" evidence="11">
    <location>
        <begin position="166"/>
        <end position="185"/>
    </location>
</feature>
<evidence type="ECO:0000256" key="8">
    <source>
        <dbReference type="ARBA" id="ARBA00022842"/>
    </source>
</evidence>
<dbReference type="GO" id="GO:0006281">
    <property type="term" value="P:DNA repair"/>
    <property type="evidence" value="ECO:0007669"/>
    <property type="project" value="UniProtKB-KW"/>
</dbReference>
<evidence type="ECO:0008006" key="14">
    <source>
        <dbReference type="Google" id="ProtNLM"/>
    </source>
</evidence>
<dbReference type="InterPro" id="IPR013840">
    <property type="entry name" value="DNAligase_N"/>
</dbReference>
<evidence type="ECO:0000256" key="9">
    <source>
        <dbReference type="ARBA" id="ARBA00023027"/>
    </source>
</evidence>
<feature type="non-terminal residue" evidence="13">
    <location>
        <position position="270"/>
    </location>
</feature>
<feature type="domain" description="Helix-hairpin-helix DNA-binding motif class 1" evidence="11">
    <location>
        <begin position="132"/>
        <end position="151"/>
    </location>
</feature>
<dbReference type="Pfam" id="PF03119">
    <property type="entry name" value="DNA_ligase_ZBD"/>
    <property type="match status" value="1"/>
</dbReference>
<dbReference type="GO" id="GO:0003677">
    <property type="term" value="F:DNA binding"/>
    <property type="evidence" value="ECO:0007669"/>
    <property type="project" value="InterPro"/>
</dbReference>
<dbReference type="GO" id="GO:0046872">
    <property type="term" value="F:metal ion binding"/>
    <property type="evidence" value="ECO:0007669"/>
    <property type="project" value="UniProtKB-KW"/>
</dbReference>
<comment type="cofactor">
    <cofactor evidence="1">
        <name>Mg(2+)</name>
        <dbReference type="ChEBI" id="CHEBI:18420"/>
    </cofactor>
</comment>
<evidence type="ECO:0000256" key="6">
    <source>
        <dbReference type="ARBA" id="ARBA00022763"/>
    </source>
</evidence>
<dbReference type="Gene3D" id="1.10.150.20">
    <property type="entry name" value="5' to 3' exonuclease, C-terminal subdomain"/>
    <property type="match status" value="2"/>
</dbReference>
<feature type="domain" description="NAD-dependent DNA ligase N-terminal" evidence="12">
    <location>
        <begin position="1"/>
        <end position="134"/>
    </location>
</feature>
<dbReference type="GO" id="GO:0006260">
    <property type="term" value="P:DNA replication"/>
    <property type="evidence" value="ECO:0007669"/>
    <property type="project" value="UniProtKB-KW"/>
</dbReference>
<evidence type="ECO:0000256" key="10">
    <source>
        <dbReference type="ARBA" id="ARBA00023204"/>
    </source>
</evidence>
<keyword evidence="8" id="KW-0460">Magnesium</keyword>
<evidence type="ECO:0000259" key="12">
    <source>
        <dbReference type="SMART" id="SM00532"/>
    </source>
</evidence>